<reference evidence="8" key="1">
    <citation type="submission" date="2022-08" db="EMBL/GenBank/DDBJ databases">
        <title>Nisaea acidiphila sp. nov., isolated from a marine algal debris and emended description of the genus Nisaea Urios et al. 2008.</title>
        <authorList>
            <person name="Kwon K."/>
        </authorList>
    </citation>
    <scope>NUCLEOTIDE SEQUENCE</scope>
    <source>
        <strain evidence="8">MEBiC11861</strain>
    </source>
</reference>
<dbReference type="InterPro" id="IPR000888">
    <property type="entry name" value="RmlC-like"/>
</dbReference>
<dbReference type="RefSeq" id="WP_257766820.1">
    <property type="nucleotide sequence ID" value="NZ_CP102480.1"/>
</dbReference>
<dbReference type="InterPro" id="IPR014710">
    <property type="entry name" value="RmlC-like_jellyroll"/>
</dbReference>
<evidence type="ECO:0000256" key="1">
    <source>
        <dbReference type="ARBA" id="ARBA00001298"/>
    </source>
</evidence>
<keyword evidence="7 8" id="KW-0413">Isomerase</keyword>
<evidence type="ECO:0000256" key="5">
    <source>
        <dbReference type="PIRSR" id="PIRSR600888-1"/>
    </source>
</evidence>
<dbReference type="GO" id="GO:0008830">
    <property type="term" value="F:dTDP-4-dehydrorhamnose 3,5-epimerase activity"/>
    <property type="evidence" value="ECO:0007669"/>
    <property type="project" value="UniProtKB-UniRule"/>
</dbReference>
<evidence type="ECO:0000256" key="4">
    <source>
        <dbReference type="ARBA" id="ARBA00019595"/>
    </source>
</evidence>
<dbReference type="NCBIfam" id="TIGR01221">
    <property type="entry name" value="rmlC"/>
    <property type="match status" value="1"/>
</dbReference>
<evidence type="ECO:0000313" key="8">
    <source>
        <dbReference type="EMBL" id="UUX48312.1"/>
    </source>
</evidence>
<dbReference type="InterPro" id="IPR011051">
    <property type="entry name" value="RmlC_Cupin_sf"/>
</dbReference>
<feature type="site" description="Participates in a stacking interaction with the thymidine ring of dTDP-4-oxo-6-deoxyglucose" evidence="6">
    <location>
        <position position="138"/>
    </location>
</feature>
<dbReference type="GO" id="GO:0019305">
    <property type="term" value="P:dTDP-rhamnose biosynthetic process"/>
    <property type="evidence" value="ECO:0007669"/>
    <property type="project" value="UniProtKB-UniRule"/>
</dbReference>
<proteinExistence type="inferred from homology"/>
<dbReference type="EC" id="5.1.3.13" evidence="3 7"/>
<dbReference type="KEGG" id="naci:NUH88_12895"/>
<comment type="pathway">
    <text evidence="7">Carbohydrate biosynthesis; dTDP-L-rhamnose biosynthesis.</text>
</comment>
<protein>
    <recommendedName>
        <fullName evidence="4 7">dTDP-4-dehydrorhamnose 3,5-epimerase</fullName>
        <ecNumber evidence="3 7">5.1.3.13</ecNumber>
    </recommendedName>
    <alternativeName>
        <fullName evidence="7">Thymidine diphospho-4-keto-rhamnose 3,5-epimerase</fullName>
    </alternativeName>
</protein>
<dbReference type="PANTHER" id="PTHR21047:SF2">
    <property type="entry name" value="THYMIDINE DIPHOSPHO-4-KETO-RHAMNOSE 3,5-EPIMERASE"/>
    <property type="match status" value="1"/>
</dbReference>
<dbReference type="PANTHER" id="PTHR21047">
    <property type="entry name" value="DTDP-6-DEOXY-D-GLUCOSE-3,5 EPIMERASE"/>
    <property type="match status" value="1"/>
</dbReference>
<evidence type="ECO:0000256" key="6">
    <source>
        <dbReference type="PIRSR" id="PIRSR600888-3"/>
    </source>
</evidence>
<dbReference type="EMBL" id="CP102480">
    <property type="protein sequence ID" value="UUX48312.1"/>
    <property type="molecule type" value="Genomic_DNA"/>
</dbReference>
<gene>
    <name evidence="8" type="primary">rfbC</name>
    <name evidence="8" type="ORF">NUH88_12895</name>
</gene>
<evidence type="ECO:0000256" key="7">
    <source>
        <dbReference type="RuleBase" id="RU364069"/>
    </source>
</evidence>
<comment type="similarity">
    <text evidence="7">Belongs to the dTDP-4-dehydrorhamnose 3,5-epimerase family.</text>
</comment>
<comment type="catalytic activity">
    <reaction evidence="1 7">
        <text>dTDP-4-dehydro-6-deoxy-alpha-D-glucose = dTDP-4-dehydro-beta-L-rhamnose</text>
        <dbReference type="Rhea" id="RHEA:16969"/>
        <dbReference type="ChEBI" id="CHEBI:57649"/>
        <dbReference type="ChEBI" id="CHEBI:62830"/>
        <dbReference type="EC" id="5.1.3.13"/>
    </reaction>
</comment>
<comment type="function">
    <text evidence="2 7">Catalyzes the epimerization of the C3' and C5'positions of dTDP-6-deoxy-D-xylo-4-hexulose, forming dTDP-6-deoxy-L-lyxo-4-hexulose.</text>
</comment>
<dbReference type="SUPFAM" id="SSF51182">
    <property type="entry name" value="RmlC-like cupins"/>
    <property type="match status" value="1"/>
</dbReference>
<dbReference type="GO" id="GO:0000271">
    <property type="term" value="P:polysaccharide biosynthetic process"/>
    <property type="evidence" value="ECO:0007669"/>
    <property type="project" value="TreeGrafter"/>
</dbReference>
<dbReference type="AlphaFoldDB" id="A0A9J7ALF7"/>
<evidence type="ECO:0000256" key="2">
    <source>
        <dbReference type="ARBA" id="ARBA00001997"/>
    </source>
</evidence>
<name>A0A9J7ALF7_9PROT</name>
<feature type="active site" description="Proton acceptor" evidence="5">
    <location>
        <position position="62"/>
    </location>
</feature>
<dbReference type="Pfam" id="PF00908">
    <property type="entry name" value="dTDP_sugar_isom"/>
    <property type="match status" value="1"/>
</dbReference>
<evidence type="ECO:0000256" key="3">
    <source>
        <dbReference type="ARBA" id="ARBA00012098"/>
    </source>
</evidence>
<dbReference type="GO" id="GO:0005829">
    <property type="term" value="C:cytosol"/>
    <property type="evidence" value="ECO:0007669"/>
    <property type="project" value="TreeGrafter"/>
</dbReference>
<dbReference type="Proteomes" id="UP001060336">
    <property type="component" value="Chromosome"/>
</dbReference>
<dbReference type="CDD" id="cd00438">
    <property type="entry name" value="cupin_RmlC"/>
    <property type="match status" value="1"/>
</dbReference>
<keyword evidence="9" id="KW-1185">Reference proteome</keyword>
<dbReference type="Gene3D" id="2.60.120.10">
    <property type="entry name" value="Jelly Rolls"/>
    <property type="match status" value="1"/>
</dbReference>
<sequence>MQVEPLEITDVKIITPKKFGDHRGFFSETYNRDAFEAAGLDLAFVQDNHSFSAPKGTLRGLHFQTPPHGQDKLLRVIRGAIFDVAVDIRKGSPSYGKWVGRVISAEEWNQILVPVGFAHGFCTIEENTEVLYKVTDIYAPDCEGGLTWNDPAIGIDWPLDGDPILSAKDEAYQPFAEFDSPFTYEA</sequence>
<organism evidence="8 9">
    <name type="scientific">Nisaea acidiphila</name>
    <dbReference type="NCBI Taxonomy" id="1862145"/>
    <lineage>
        <taxon>Bacteria</taxon>
        <taxon>Pseudomonadati</taxon>
        <taxon>Pseudomonadota</taxon>
        <taxon>Alphaproteobacteria</taxon>
        <taxon>Rhodospirillales</taxon>
        <taxon>Thalassobaculaceae</taxon>
        <taxon>Nisaea</taxon>
    </lineage>
</organism>
<evidence type="ECO:0000313" key="9">
    <source>
        <dbReference type="Proteomes" id="UP001060336"/>
    </source>
</evidence>
<comment type="subunit">
    <text evidence="7">Homodimer.</text>
</comment>
<feature type="active site" description="Proton donor" evidence="5">
    <location>
        <position position="132"/>
    </location>
</feature>
<accession>A0A9J7ALF7</accession>